<dbReference type="InterPro" id="IPR009000">
    <property type="entry name" value="Transl_B-barrel_sf"/>
</dbReference>
<evidence type="ECO:0000256" key="2">
    <source>
        <dbReference type="ARBA" id="ARBA00008429"/>
    </source>
</evidence>
<sequence length="539" mass="58095">VAHLVRQHGDRFGLEGDGASRVLHSRAEGRSWRLADFEASPLLLAAQLVQEDVCLMREVRAEGGDGTRHVFTSGFVMESFDPTSKQGLPMLQLHDPVPQYAPDLGASMERVFSTLKRPLWRANFSFYEWSYEDDEGGAAAAVGIGERIYVKVEYETLLRLPEHPDHLVFTIRAHMDSLDDFAAAPRACAALAGQIRAMPDALLEYKGLDSSDKQSAVLAFLDAAAAPLAHKAEKLAAQAGKPEQDPKPKKVAEKPAAKPEAEPELPKPLGCLQALPETARETDTATALTEPVYFVDTYMFELAGCKLLEAVVAPEAPKGAPEGHVKLQIVLDRTVFHPQGGGQPTDVGELSAPSLPTLRVSFVSMRREDGGILHDCVVAQADADAWIGASKADGSDPQILCRVDAQTRRTNARVHSAGHLLDVAVQSLDLKWTPGKGYHFADGPYVEYVLGADSRKVDPKKPGDKEKLTADLQAAIDELVRAGGAVTIAQKAGVRTVAIGGLECPCGGTHVRDSSELGKVIVKKLKAKKGNMRLSYSVQ</sequence>
<gene>
    <name evidence="5" type="ORF">PCOR1329_LOCUS60854</name>
</gene>
<comment type="similarity">
    <text evidence="2">Belongs to the class-II aminoacyl-tRNA synthetase family. Alax-L subfamily.</text>
</comment>
<dbReference type="Proteomes" id="UP001189429">
    <property type="component" value="Unassembled WGS sequence"/>
</dbReference>
<dbReference type="InterPro" id="IPR018163">
    <property type="entry name" value="Thr/Ala-tRNA-synth_IIc_edit"/>
</dbReference>
<dbReference type="PANTHER" id="PTHR43462">
    <property type="entry name" value="ALANYL-TRNA EDITING PROTEIN"/>
    <property type="match status" value="1"/>
</dbReference>
<dbReference type="InterPro" id="IPR021848">
    <property type="entry name" value="HODM_asu-like"/>
</dbReference>
<feature type="non-terminal residue" evidence="5">
    <location>
        <position position="1"/>
    </location>
</feature>
<protein>
    <recommendedName>
        <fullName evidence="4">Threonyl/alanyl tRNA synthetase SAD domain-containing protein</fullName>
    </recommendedName>
</protein>
<dbReference type="Pfam" id="PF07973">
    <property type="entry name" value="tRNA_SAD"/>
    <property type="match status" value="1"/>
</dbReference>
<feature type="region of interest" description="Disordered" evidence="3">
    <location>
        <begin position="234"/>
        <end position="269"/>
    </location>
</feature>
<dbReference type="InterPro" id="IPR051335">
    <property type="entry name" value="Alanyl-tRNA_Editing_Enzymes"/>
</dbReference>
<dbReference type="SUPFAM" id="SSF50447">
    <property type="entry name" value="Translation proteins"/>
    <property type="match status" value="1"/>
</dbReference>
<dbReference type="PANTHER" id="PTHR43462:SF2">
    <property type="entry name" value="THREONYL AND ALANYL TRNA SYNTHETASE SECOND ADDITIONAL DOMAIN-CONTAINING PROTEIN"/>
    <property type="match status" value="1"/>
</dbReference>
<dbReference type="Gene3D" id="2.40.30.130">
    <property type="match status" value="1"/>
</dbReference>
<feature type="domain" description="Threonyl/alanyl tRNA synthetase SAD" evidence="4">
    <location>
        <begin position="494"/>
        <end position="535"/>
    </location>
</feature>
<dbReference type="Pfam" id="PF11927">
    <property type="entry name" value="HODM_asu-like"/>
    <property type="match status" value="1"/>
</dbReference>
<organism evidence="5 6">
    <name type="scientific">Prorocentrum cordatum</name>
    <dbReference type="NCBI Taxonomy" id="2364126"/>
    <lineage>
        <taxon>Eukaryota</taxon>
        <taxon>Sar</taxon>
        <taxon>Alveolata</taxon>
        <taxon>Dinophyceae</taxon>
        <taxon>Prorocentrales</taxon>
        <taxon>Prorocentraceae</taxon>
        <taxon>Prorocentrum</taxon>
    </lineage>
</organism>
<proteinExistence type="inferred from homology"/>
<evidence type="ECO:0000313" key="6">
    <source>
        <dbReference type="Proteomes" id="UP001189429"/>
    </source>
</evidence>
<comment type="cofactor">
    <cofactor evidence="1">
        <name>Zn(2+)</name>
        <dbReference type="ChEBI" id="CHEBI:29105"/>
    </cofactor>
</comment>
<evidence type="ECO:0000256" key="3">
    <source>
        <dbReference type="SAM" id="MobiDB-lite"/>
    </source>
</evidence>
<accession>A0ABN9VVF2</accession>
<evidence type="ECO:0000256" key="1">
    <source>
        <dbReference type="ARBA" id="ARBA00001947"/>
    </source>
</evidence>
<evidence type="ECO:0000259" key="4">
    <source>
        <dbReference type="SMART" id="SM00863"/>
    </source>
</evidence>
<keyword evidence="6" id="KW-1185">Reference proteome</keyword>
<dbReference type="InterPro" id="IPR012947">
    <property type="entry name" value="tRNA_SAD"/>
</dbReference>
<dbReference type="Gene3D" id="3.30.980.10">
    <property type="entry name" value="Threonyl-trna Synthetase, Chain A, domain 2"/>
    <property type="match status" value="1"/>
</dbReference>
<comment type="caution">
    <text evidence="5">The sequence shown here is derived from an EMBL/GenBank/DDBJ whole genome shotgun (WGS) entry which is preliminary data.</text>
</comment>
<dbReference type="SUPFAM" id="SSF55186">
    <property type="entry name" value="ThrRS/AlaRS common domain"/>
    <property type="match status" value="1"/>
</dbReference>
<evidence type="ECO:0000313" key="5">
    <source>
        <dbReference type="EMBL" id="CAK0876537.1"/>
    </source>
</evidence>
<name>A0ABN9VVF2_9DINO</name>
<dbReference type="EMBL" id="CAUYUJ010017633">
    <property type="protein sequence ID" value="CAK0876537.1"/>
    <property type="molecule type" value="Genomic_DNA"/>
</dbReference>
<feature type="compositionally biased region" description="Basic and acidic residues" evidence="3">
    <location>
        <begin position="242"/>
        <end position="265"/>
    </location>
</feature>
<reference evidence="5" key="1">
    <citation type="submission" date="2023-10" db="EMBL/GenBank/DDBJ databases">
        <authorList>
            <person name="Chen Y."/>
            <person name="Shah S."/>
            <person name="Dougan E. K."/>
            <person name="Thang M."/>
            <person name="Chan C."/>
        </authorList>
    </citation>
    <scope>NUCLEOTIDE SEQUENCE [LARGE SCALE GENOMIC DNA]</scope>
</reference>
<dbReference type="SMART" id="SM00863">
    <property type="entry name" value="tRNA_SAD"/>
    <property type="match status" value="1"/>
</dbReference>